<dbReference type="Gene3D" id="3.40.50.1110">
    <property type="entry name" value="SGNH hydrolase"/>
    <property type="match status" value="2"/>
</dbReference>
<dbReference type="PANTHER" id="PTHR22901">
    <property type="entry name" value="SIALATE O-ACETYLESTERASE"/>
    <property type="match status" value="1"/>
</dbReference>
<keyword evidence="1" id="KW-0732">Signal</keyword>
<dbReference type="Proteomes" id="UP000315003">
    <property type="component" value="Chromosome"/>
</dbReference>
<dbReference type="GO" id="GO:0001681">
    <property type="term" value="F:sialate O-acetylesterase activity"/>
    <property type="evidence" value="ECO:0007669"/>
    <property type="project" value="InterPro"/>
</dbReference>
<protein>
    <submittedName>
        <fullName evidence="2">Uncharacterized protein</fullName>
    </submittedName>
</protein>
<dbReference type="PANTHER" id="PTHR22901:SF0">
    <property type="entry name" value="SIALATE O-ACETYLESTERASE"/>
    <property type="match status" value="1"/>
</dbReference>
<reference evidence="2 3" key="1">
    <citation type="submission" date="2019-02" db="EMBL/GenBank/DDBJ databases">
        <title>Deep-cultivation of Planctomycetes and their phenomic and genomic characterization uncovers novel biology.</title>
        <authorList>
            <person name="Wiegand S."/>
            <person name="Jogler M."/>
            <person name="Boedeker C."/>
            <person name="Pinto D."/>
            <person name="Vollmers J."/>
            <person name="Rivas-Marin E."/>
            <person name="Kohn T."/>
            <person name="Peeters S.H."/>
            <person name="Heuer A."/>
            <person name="Rast P."/>
            <person name="Oberbeckmann S."/>
            <person name="Bunk B."/>
            <person name="Jeske O."/>
            <person name="Meyerdierks A."/>
            <person name="Storesund J.E."/>
            <person name="Kallscheuer N."/>
            <person name="Luecker S."/>
            <person name="Lage O.M."/>
            <person name="Pohl T."/>
            <person name="Merkel B.J."/>
            <person name="Hornburger P."/>
            <person name="Mueller R.-W."/>
            <person name="Bruemmer F."/>
            <person name="Labrenz M."/>
            <person name="Spormann A.M."/>
            <person name="Op den Camp H."/>
            <person name="Overmann J."/>
            <person name="Amann R."/>
            <person name="Jetten M.S.M."/>
            <person name="Mascher T."/>
            <person name="Medema M.H."/>
            <person name="Devos D.P."/>
            <person name="Kaster A.-K."/>
            <person name="Ovreas L."/>
            <person name="Rohde M."/>
            <person name="Galperin M.Y."/>
            <person name="Jogler C."/>
        </authorList>
    </citation>
    <scope>NUCLEOTIDE SEQUENCE [LARGE SCALE GENOMIC DNA]</scope>
    <source>
        <strain evidence="2 3">SV_7m_r</strain>
    </source>
</reference>
<organism evidence="2 3">
    <name type="scientific">Stieleria bergensis</name>
    <dbReference type="NCBI Taxonomy" id="2528025"/>
    <lineage>
        <taxon>Bacteria</taxon>
        <taxon>Pseudomonadati</taxon>
        <taxon>Planctomycetota</taxon>
        <taxon>Planctomycetia</taxon>
        <taxon>Pirellulales</taxon>
        <taxon>Pirellulaceae</taxon>
        <taxon>Stieleria</taxon>
    </lineage>
</organism>
<dbReference type="InterPro" id="IPR036514">
    <property type="entry name" value="SGNH_hydro_sf"/>
</dbReference>
<dbReference type="RefSeq" id="WP_145276923.1">
    <property type="nucleotide sequence ID" value="NZ_CP036272.1"/>
</dbReference>
<proteinExistence type="predicted"/>
<evidence type="ECO:0000256" key="1">
    <source>
        <dbReference type="SAM" id="SignalP"/>
    </source>
</evidence>
<name>A0A517T1L5_9BACT</name>
<feature type="signal peptide" evidence="1">
    <location>
        <begin position="1"/>
        <end position="24"/>
    </location>
</feature>
<dbReference type="InterPro" id="IPR039329">
    <property type="entry name" value="SIAE"/>
</dbReference>
<sequence length="961" mass="106176" precursor="true">MPRLASARSFAFALCCFITTLALGQQPTLQVAAPFTNNMILQRGGPVPVWGFANPGSIITVTFAEQEKATKADAAGEWMINLDPLQASQTERTLKVTSDQQESLELQRVLVGEVWFSSGQSNMVWTAGSSMCRELAQEISSSPEDIPIREISIDTVSALYPQKQATSESGWKTHKDASGFSALSLSFAYQLYQELDVPIGILLSAHSNTRVEAFTQRQSIESHPKLSGDKDLIRDADPTTEQGRRAFTQYEQDLRHWQIVAGRAAEAGGRLPTRPALPGISGMWRGPSQFFNGKINPVIPYAIRGAIWCQGTSNSGDGSIYAARMEALVNGWREAWNMPEMPFYFTQMQCYGAPDPNSVGFADIRQAQHLFFLNNRENVGMVVQSDLNSARPQGIHYFNKLHPGIRMARWALAKQYGKEIPYTGPIYSDYEVKGNRVIVSFEAESLFGGLMVGNKGMAKDYREEGLYVEPAQPTPNAKLNHFRLCGEDRAWHAADALIDGDQVIVTSEAVPQPIGVQYAYSAVPENSNLYNKAGLPATPFAMINHRFIFEEDDLEKVAALKAKYARYTDPDYPILQVVEYFRDGAIIQRDQPIPIWGHANEGVEVTVKLGDVTKTVVANERQQWSVQFPPLAASTKPISLVVHSSHGHQHSVKDLLVGDVWYLTGSTQLNREMAYNARDKNAEPPAPLPLVREFRRKTAASTFPTPRKRKFETGGGKYRSSWMGTDNWEGDRGVTMFAYHFAKTLGRDTIPQGFLTMSSGQGGRAKQLASPLSWTSFQGVKDVKRPEFKDRLNELFMQYPSTDIAKRAVEKHLGEVNQFVDSIAKANEQGFNLSSAAPLSAPAFPEAGKNSNVPSDTIPTYAYNWCVSPMTPMAVAGVIWVPSENNLGYQPSEYAAELEIMADSLPGTYGAETIAFLYAQPAASLIPGITPPEIKNAKSVTMTEWPKSFKAIAIEMAELAK</sequence>
<dbReference type="AlphaFoldDB" id="A0A517T1L5"/>
<accession>A0A517T1L5</accession>
<dbReference type="SUPFAM" id="SSF52266">
    <property type="entry name" value="SGNH hydrolase"/>
    <property type="match status" value="2"/>
</dbReference>
<evidence type="ECO:0000313" key="2">
    <source>
        <dbReference type="EMBL" id="QDT62268.1"/>
    </source>
</evidence>
<dbReference type="EMBL" id="CP036272">
    <property type="protein sequence ID" value="QDT62268.1"/>
    <property type="molecule type" value="Genomic_DNA"/>
</dbReference>
<keyword evidence="3" id="KW-1185">Reference proteome</keyword>
<feature type="chain" id="PRO_5022230494" evidence="1">
    <location>
        <begin position="25"/>
        <end position="961"/>
    </location>
</feature>
<dbReference type="OrthoDB" id="174702at2"/>
<evidence type="ECO:0000313" key="3">
    <source>
        <dbReference type="Proteomes" id="UP000315003"/>
    </source>
</evidence>
<gene>
    <name evidence="2" type="ORF">SV7mr_48150</name>
</gene>
<dbReference type="GO" id="GO:0005975">
    <property type="term" value="P:carbohydrate metabolic process"/>
    <property type="evidence" value="ECO:0007669"/>
    <property type="project" value="TreeGrafter"/>
</dbReference>